<evidence type="ECO:0000313" key="2">
    <source>
        <dbReference type="EMBL" id="GAA2428214.1"/>
    </source>
</evidence>
<proteinExistence type="predicted"/>
<dbReference type="Proteomes" id="UP001499986">
    <property type="component" value="Unassembled WGS sequence"/>
</dbReference>
<feature type="region of interest" description="Disordered" evidence="1">
    <location>
        <begin position="41"/>
        <end position="63"/>
    </location>
</feature>
<protein>
    <recommendedName>
        <fullName evidence="4">Transposase</fullName>
    </recommendedName>
</protein>
<gene>
    <name evidence="2" type="ORF">GCM10010255_83810</name>
</gene>
<accession>A0ABN3JEE6</accession>
<name>A0ABN3JEE6_9ACTN</name>
<evidence type="ECO:0000256" key="1">
    <source>
        <dbReference type="SAM" id="MobiDB-lite"/>
    </source>
</evidence>
<evidence type="ECO:0000313" key="3">
    <source>
        <dbReference type="Proteomes" id="UP001499986"/>
    </source>
</evidence>
<sequence length="88" mass="10055">MLPRVLVVRRLLERQQTGSCRRGMCVRSLKRSVFRSTEPGRTNVTSLAERRLAQLPPDTRPLPSLAAYDQLLRARQSADRPAIQKEMP</sequence>
<comment type="caution">
    <text evidence="2">The sequence shown here is derived from an EMBL/GenBank/DDBJ whole genome shotgun (WGS) entry which is preliminary data.</text>
</comment>
<organism evidence="2 3">
    <name type="scientific">Streptomyces coeruleofuscus</name>
    <dbReference type="NCBI Taxonomy" id="66879"/>
    <lineage>
        <taxon>Bacteria</taxon>
        <taxon>Bacillati</taxon>
        <taxon>Actinomycetota</taxon>
        <taxon>Actinomycetes</taxon>
        <taxon>Kitasatosporales</taxon>
        <taxon>Streptomycetaceae</taxon>
        <taxon>Streptomyces</taxon>
    </lineage>
</organism>
<reference evidence="2 3" key="1">
    <citation type="journal article" date="2019" name="Int. J. Syst. Evol. Microbiol.">
        <title>The Global Catalogue of Microorganisms (GCM) 10K type strain sequencing project: providing services to taxonomists for standard genome sequencing and annotation.</title>
        <authorList>
            <consortium name="The Broad Institute Genomics Platform"/>
            <consortium name="The Broad Institute Genome Sequencing Center for Infectious Disease"/>
            <person name="Wu L."/>
            <person name="Ma J."/>
        </authorList>
    </citation>
    <scope>NUCLEOTIDE SEQUENCE [LARGE SCALE GENOMIC DNA]</scope>
    <source>
        <strain evidence="2 3">JCM 4358</strain>
    </source>
</reference>
<keyword evidence="3" id="KW-1185">Reference proteome</keyword>
<evidence type="ECO:0008006" key="4">
    <source>
        <dbReference type="Google" id="ProtNLM"/>
    </source>
</evidence>
<dbReference type="EMBL" id="BAAASE010000020">
    <property type="protein sequence ID" value="GAA2428214.1"/>
    <property type="molecule type" value="Genomic_DNA"/>
</dbReference>